<dbReference type="InterPro" id="IPR002192">
    <property type="entry name" value="PPDK_AMP/ATP-bd"/>
</dbReference>
<dbReference type="PANTHER" id="PTHR22931">
    <property type="entry name" value="PHOSPHOENOLPYRUVATE DIKINASE-RELATED"/>
    <property type="match status" value="1"/>
</dbReference>
<sequence length="1257" mass="145497">MGQPVAESFMSDALRIHLELTRKEPIKIHPLFYVLVDVVRGYKGKEKEAEELLREYHHRYTNWQVVIDEAWRYTISNISLYEKHEKRGLVVYLLAKMIWDSFRQSVQPSTKAAAIDRFLAFWIKMLDLFGQNWANPLPDQYGRYEEIESEPEALSDINEGILRLYLFKLASLENEDFQYLLKSYYSVKAIAKRVIDIWQSPESFSEVRGLLYRVLHETFDYWLQCDDPCAWLCGQLACEHPPWLDECKPLSLSNFLFHKKRLHATKVMEDPIEALKIMLELPDYKEVVKTYASLSAKLKKYETASSSPSMLMRLKIIQTKGLEAIHEETLRSINQDLAKWLHDQDSPDLKNSVDRVLDILEETFYQYPEAALHCIQTIGREIIDTDNRTLIDHFIGRIVGMGFQTARVSGVSAHWQVQVNQAHLLNIRVWLDLIKRNPRRTKNLLSALIVYLALTGTCIRDTDLFQRDVSELLHADIAPVYNLVKQLAKLFPVYFNEIGAEGLLRSVSTQVDEIYGRGDPLIHFLRKQSHVESNNFTVPFIENIFRYWKTLDIAHIEPFLPEEVLRQIDENSPLVQGPHAILNALFDEGILRDITDLLYLSEDALRPALSRIDGVSDVEKNRFVLMVQFYQLLHEKYALSPKDIKEHLHKGAQLGLPDPGALISALESDDPIKKLDAILNYLEKLQNIILTPSELKVQENIYLKRHIAVDIPSMYGSYHERKFDALGLTFRLENLANILFEEIIQSLDLGFITRATFSKIVRVFPMFLRALELDGIRSIQLQRYQDLFEKALEVRRFTHSQYMDIFRGFSEGLNQLIHTHYHSVHENNLTLAVRRLSDDEYLPKYRKAIAPSSRSERIQMISEAFLRDLVARTFGLQYFDNLVSRILVTLSHQKATFESEDLDLLLSYEPEKTISWVYDPSEKTYDIIHLGNKGYNLAVLHKIGVNVPPGFIITTEYFRCRRVIERFRESRRDFEERVMSFIRRLEKETGKCFGCPVNTLLVSVRSGAAMSMPGMMTTFLNVGINEKIVEGLIAQTGQAWFAWDNFRRFIQSWGMSFGVPRDLFDEMMLEHKKKAGVTYKREFTPEQMRDVAKAYRAELESMGIYISNDPKEQLFTAITQVIESWNSPKARTYRQIMGLSDCWGTAVTVQAMIFGNLNTHSGAGVMFTHDPWTAEDEIFPNGDFTLGNQGEDVVGGLVKTLPISEAQRLREAERKEASLEALFPRVYKRLVEIAEKLVNEQHWGPQEIEFTFQGNSE</sequence>
<name>A0A7C0WVH6_9BACT</name>
<evidence type="ECO:0000259" key="1">
    <source>
        <dbReference type="Pfam" id="PF01326"/>
    </source>
</evidence>
<dbReference type="GO" id="GO:0005524">
    <property type="term" value="F:ATP binding"/>
    <property type="evidence" value="ECO:0007669"/>
    <property type="project" value="InterPro"/>
</dbReference>
<proteinExistence type="predicted"/>
<comment type="caution">
    <text evidence="2">The sequence shown here is derived from an EMBL/GenBank/DDBJ whole genome shotgun (WGS) entry which is preliminary data.</text>
</comment>
<reference evidence="2" key="1">
    <citation type="journal article" date="2020" name="mSystems">
        <title>Genome- and Community-Level Interaction Insights into Carbon Utilization and Element Cycling Functions of Hydrothermarchaeota in Hydrothermal Sediment.</title>
        <authorList>
            <person name="Zhou Z."/>
            <person name="Liu Y."/>
            <person name="Xu W."/>
            <person name="Pan J."/>
            <person name="Luo Z.H."/>
            <person name="Li M."/>
        </authorList>
    </citation>
    <scope>NUCLEOTIDE SEQUENCE [LARGE SCALE GENOMIC DNA]</scope>
    <source>
        <strain evidence="2">HyVt-19</strain>
    </source>
</reference>
<gene>
    <name evidence="2" type="ORF">ENG14_05955</name>
</gene>
<dbReference type="Gene3D" id="1.20.80.30">
    <property type="match status" value="1"/>
</dbReference>
<dbReference type="Gene3D" id="3.30.1490.20">
    <property type="entry name" value="ATP-grasp fold, A domain"/>
    <property type="match status" value="1"/>
</dbReference>
<dbReference type="Proteomes" id="UP000886355">
    <property type="component" value="Unassembled WGS sequence"/>
</dbReference>
<dbReference type="SUPFAM" id="SSF56059">
    <property type="entry name" value="Glutathione synthetase ATP-binding domain-like"/>
    <property type="match status" value="1"/>
</dbReference>
<dbReference type="GO" id="GO:0016301">
    <property type="term" value="F:kinase activity"/>
    <property type="evidence" value="ECO:0007669"/>
    <property type="project" value="InterPro"/>
</dbReference>
<protein>
    <recommendedName>
        <fullName evidence="1">Pyruvate phosphate dikinase AMP/ATP-binding domain-containing protein</fullName>
    </recommendedName>
</protein>
<dbReference type="EMBL" id="DQZW01000280">
    <property type="protein sequence ID" value="HDL90430.1"/>
    <property type="molecule type" value="Genomic_DNA"/>
</dbReference>
<dbReference type="PANTHER" id="PTHR22931:SF9">
    <property type="entry name" value="PYRUVATE, PHOSPHATE DIKINASE 1, CHLOROPLASTIC"/>
    <property type="match status" value="1"/>
</dbReference>
<organism evidence="2">
    <name type="scientific">Thermodesulforhabdus norvegica</name>
    <dbReference type="NCBI Taxonomy" id="39841"/>
    <lineage>
        <taxon>Bacteria</taxon>
        <taxon>Pseudomonadati</taxon>
        <taxon>Thermodesulfobacteriota</taxon>
        <taxon>Syntrophobacteria</taxon>
        <taxon>Syntrophobacterales</taxon>
        <taxon>Thermodesulforhabdaceae</taxon>
        <taxon>Thermodesulforhabdus</taxon>
    </lineage>
</organism>
<dbReference type="Gene3D" id="3.30.470.20">
    <property type="entry name" value="ATP-grasp fold, B domain"/>
    <property type="match status" value="1"/>
</dbReference>
<dbReference type="InterPro" id="IPR010121">
    <property type="entry name" value="Pyruvate_phosphate_dikinase"/>
</dbReference>
<accession>A0A7C0WVH6</accession>
<evidence type="ECO:0000313" key="2">
    <source>
        <dbReference type="EMBL" id="HDL90430.1"/>
    </source>
</evidence>
<dbReference type="InterPro" id="IPR013815">
    <property type="entry name" value="ATP_grasp_subdomain_1"/>
</dbReference>
<dbReference type="Pfam" id="PF01326">
    <property type="entry name" value="PPDK_N"/>
    <property type="match status" value="1"/>
</dbReference>
<dbReference type="AlphaFoldDB" id="A0A7C0WVH6"/>
<feature type="non-terminal residue" evidence="2">
    <location>
        <position position="1257"/>
    </location>
</feature>
<dbReference type="GO" id="GO:0050242">
    <property type="term" value="F:pyruvate, phosphate dikinase activity"/>
    <property type="evidence" value="ECO:0007669"/>
    <property type="project" value="InterPro"/>
</dbReference>
<feature type="domain" description="Pyruvate phosphate dikinase AMP/ATP-binding" evidence="1">
    <location>
        <begin position="973"/>
        <end position="1216"/>
    </location>
</feature>